<proteinExistence type="predicted"/>
<dbReference type="KEGG" id="fes:HER31_06595"/>
<keyword evidence="1" id="KW-0732">Signal</keyword>
<evidence type="ECO:0000256" key="1">
    <source>
        <dbReference type="SAM" id="SignalP"/>
    </source>
</evidence>
<sequence length="692" mass="75967">MTSNSLRFHKTALAVMVGTVLATPAQAVSFQWGDIEGRFDSTWTAGAAWRVEERDLDKIAKGNLVTWPGFGFTQDANGLVNGFNDRPNPADFFKNRGSFSANGDLSNQLYDKGDTFSETFKGTHELELVYDNMGFFARGMYFYDNALENDNFSYKNSLTGDEYKVCDDDKASEYACSDIRMLDYFFFIDTDIGEMPFSFRLGDQVVSWGESTLIAHGINQVNPVDLARLQAPGAELKEAFIPVGMAWASLGVTENLNIDAFYQYRWEETRLPAAGTYFASNDFAGAGGYANQAQLGFASNPDITIDQVLREYNKLATSVATIAGAGGDPSALGALAIPYATKVALVDHADKPSDQGQYGIKLGYFAPELNETEFGLYFMNYHSRRPISAGKASNFSDEAIASDLAYLGSVAAAGRDVNREDLLALQTFTHAQLTYQEDIKLYGASFNTTIGETSVAGEIAHRQDEPLQIDDVELLFAGMPEQLANAGRADLFTDLSQYVKPDGTRLMPGETAPGHILVDTTQVQTTFTHIFGPTFGANNFVMLAEVGGVWIHDMPSHSELRLNGPGTERAGSQGREDNLDALEYLHAGAEEDAFPDDFAWGYRVVAKADYANAAFGWNLSPRVVFSHDVKGTTPDPLFLFTEDKKSAAFTLSADYLSTWSWDLSYNMFFDGKGSTNAVEDKDFVSFNLKFAI</sequence>
<name>A0A6H1UBX3_9GAMM</name>
<keyword evidence="3" id="KW-1185">Reference proteome</keyword>
<evidence type="ECO:0000313" key="2">
    <source>
        <dbReference type="EMBL" id="QIZ76561.1"/>
    </source>
</evidence>
<feature type="chain" id="PRO_5026005969" evidence="1">
    <location>
        <begin position="28"/>
        <end position="692"/>
    </location>
</feature>
<organism evidence="2 3">
    <name type="scientific">Ferrimonas lipolytica</name>
    <dbReference type="NCBI Taxonomy" id="2724191"/>
    <lineage>
        <taxon>Bacteria</taxon>
        <taxon>Pseudomonadati</taxon>
        <taxon>Pseudomonadota</taxon>
        <taxon>Gammaproteobacteria</taxon>
        <taxon>Alteromonadales</taxon>
        <taxon>Ferrimonadaceae</taxon>
        <taxon>Ferrimonas</taxon>
    </lineage>
</organism>
<accession>A0A6H1UBX3</accession>
<reference evidence="2 3" key="1">
    <citation type="submission" date="2020-04" db="EMBL/GenBank/DDBJ databases">
        <title>Ferrimonas sp. S7 isolated from sea water.</title>
        <authorList>
            <person name="Bae S.S."/>
            <person name="Baek K."/>
        </authorList>
    </citation>
    <scope>NUCLEOTIDE SEQUENCE [LARGE SCALE GENOMIC DNA]</scope>
    <source>
        <strain evidence="2 3">S7</strain>
    </source>
</reference>
<dbReference type="Pfam" id="PF06980">
    <property type="entry name" value="DUF1302"/>
    <property type="match status" value="1"/>
</dbReference>
<dbReference type="AlphaFoldDB" id="A0A6H1UBX3"/>
<feature type="signal peptide" evidence="1">
    <location>
        <begin position="1"/>
        <end position="27"/>
    </location>
</feature>
<dbReference type="EMBL" id="CP051180">
    <property type="protein sequence ID" value="QIZ76561.1"/>
    <property type="molecule type" value="Genomic_DNA"/>
</dbReference>
<evidence type="ECO:0000313" key="3">
    <source>
        <dbReference type="Proteomes" id="UP000501602"/>
    </source>
</evidence>
<gene>
    <name evidence="2" type="ORF">HER31_06595</name>
</gene>
<protein>
    <submittedName>
        <fullName evidence="2">DUF1302 domain-containing protein</fullName>
    </submittedName>
</protein>
<dbReference type="InterPro" id="IPR010727">
    <property type="entry name" value="DUF1302"/>
</dbReference>
<dbReference type="RefSeq" id="WP_168659823.1">
    <property type="nucleotide sequence ID" value="NZ_CP051180.1"/>
</dbReference>
<dbReference type="Proteomes" id="UP000501602">
    <property type="component" value="Chromosome"/>
</dbReference>